<feature type="compositionally biased region" description="Basic and acidic residues" evidence="1">
    <location>
        <begin position="343"/>
        <end position="354"/>
    </location>
</feature>
<dbReference type="PANTHER" id="PTHR40622">
    <property type="match status" value="1"/>
</dbReference>
<evidence type="ECO:0000256" key="1">
    <source>
        <dbReference type="SAM" id="MobiDB-lite"/>
    </source>
</evidence>
<feature type="transmembrane region" description="Helical" evidence="2">
    <location>
        <begin position="292"/>
        <end position="321"/>
    </location>
</feature>
<protein>
    <recommendedName>
        <fullName evidence="4">DUF7728 domain-containing protein</fullName>
    </recommendedName>
</protein>
<feature type="compositionally biased region" description="Basic residues" evidence="1">
    <location>
        <begin position="259"/>
        <end position="276"/>
    </location>
</feature>
<accession>A0A1W2TGH6</accession>
<dbReference type="PANTHER" id="PTHR40622:SF1">
    <property type="match status" value="1"/>
</dbReference>
<evidence type="ECO:0000256" key="3">
    <source>
        <dbReference type="SAM" id="SignalP"/>
    </source>
</evidence>
<feature type="region of interest" description="Disordered" evidence="1">
    <location>
        <begin position="241"/>
        <end position="277"/>
    </location>
</feature>
<dbReference type="InterPro" id="IPR056145">
    <property type="entry name" value="DUF7728"/>
</dbReference>
<feature type="signal peptide" evidence="3">
    <location>
        <begin position="1"/>
        <end position="18"/>
    </location>
</feature>
<feature type="region of interest" description="Disordered" evidence="1">
    <location>
        <begin position="341"/>
        <end position="366"/>
    </location>
</feature>
<feature type="chain" id="PRO_5010730836" description="DUF7728 domain-containing protein" evidence="3">
    <location>
        <begin position="19"/>
        <end position="387"/>
    </location>
</feature>
<dbReference type="OMA" id="CRGKPKC"/>
<sequence>MHLRSFIAGVGLVATTNALLLPPDFTIADDAITTLPVPTEVDVDVAISELSEIRTLKLDCPGCLQYGRRHRKEVPSHLKLDFSIESADGADRLVLNGYELYPHSNPLRDVLTAPVLPNMADRRVGTPPRFRGGLDRPQKNQPLGFAMESSLVATDDDEDLQLISVEIQIIEVGNVFIQQIPNVQVKLVKTPSGKLAIAAIDTIGFQPPPMDDTKKQKECSTTICKWKALFFEKLAQIFSKGCGSQGPPPPHPHHDGEHHHGHGHGPHPHPHPHHMGHGSAWGHGLRVFVTHILFPLLIGIVAGISASIIGMMVGTLIVFLWRTFFRRHGSQRSHGCRFAHKAPKNERAADEEKSGLLNDQEEVEAPPAYVDANVAEIAEVADKKPEN</sequence>
<organism evidence="5">
    <name type="scientific">Rosellinia necatrix</name>
    <name type="common">White root-rot fungus</name>
    <dbReference type="NCBI Taxonomy" id="77044"/>
    <lineage>
        <taxon>Eukaryota</taxon>
        <taxon>Fungi</taxon>
        <taxon>Dikarya</taxon>
        <taxon>Ascomycota</taxon>
        <taxon>Pezizomycotina</taxon>
        <taxon>Sordariomycetes</taxon>
        <taxon>Xylariomycetidae</taxon>
        <taxon>Xylariales</taxon>
        <taxon>Xylariaceae</taxon>
        <taxon>Rosellinia</taxon>
    </lineage>
</organism>
<evidence type="ECO:0000313" key="6">
    <source>
        <dbReference type="Proteomes" id="UP000054516"/>
    </source>
</evidence>
<proteinExistence type="predicted"/>
<keyword evidence="2" id="KW-1133">Transmembrane helix</keyword>
<dbReference type="Proteomes" id="UP000054516">
    <property type="component" value="Unassembled WGS sequence"/>
</dbReference>
<keyword evidence="3" id="KW-0732">Signal</keyword>
<name>A0A1W2TGH6_ROSNE</name>
<dbReference type="AlphaFoldDB" id="A0A1W2TGH6"/>
<dbReference type="EMBL" id="DF977468">
    <property type="protein sequence ID" value="GAP87212.1"/>
    <property type="molecule type" value="Genomic_DNA"/>
</dbReference>
<gene>
    <name evidence="5" type="ORF">SAMD00023353_2300500</name>
</gene>
<reference evidence="5" key="1">
    <citation type="submission" date="2016-03" db="EMBL/GenBank/DDBJ databases">
        <title>Draft genome sequence of Rosellinia necatrix.</title>
        <authorList>
            <person name="Kanematsu S."/>
        </authorList>
    </citation>
    <scope>NUCLEOTIDE SEQUENCE [LARGE SCALE GENOMIC DNA]</scope>
    <source>
        <strain evidence="5">W97</strain>
    </source>
</reference>
<evidence type="ECO:0000256" key="2">
    <source>
        <dbReference type="SAM" id="Phobius"/>
    </source>
</evidence>
<dbReference type="Pfam" id="PF24854">
    <property type="entry name" value="DUF7728"/>
    <property type="match status" value="1"/>
</dbReference>
<keyword evidence="2" id="KW-0472">Membrane</keyword>
<keyword evidence="6" id="KW-1185">Reference proteome</keyword>
<dbReference type="OrthoDB" id="5409353at2759"/>
<keyword evidence="2" id="KW-0812">Transmembrane</keyword>
<evidence type="ECO:0000313" key="5">
    <source>
        <dbReference type="EMBL" id="GAP87212.1"/>
    </source>
</evidence>
<feature type="domain" description="DUF7728" evidence="4">
    <location>
        <begin position="52"/>
        <end position="203"/>
    </location>
</feature>
<evidence type="ECO:0000259" key="4">
    <source>
        <dbReference type="Pfam" id="PF24854"/>
    </source>
</evidence>